<dbReference type="Gene3D" id="1.25.40.10">
    <property type="entry name" value="Tetratricopeptide repeat domain"/>
    <property type="match status" value="1"/>
</dbReference>
<dbReference type="InterPro" id="IPR011990">
    <property type="entry name" value="TPR-like_helical_dom_sf"/>
</dbReference>
<sequence>MFLKLHKILPLALVLTLFFSCNEYQKVLKNEDVKAKYDMAEKFYEEKDFKRANRLFEQIAPKYVGKPQGERVLFFLADTYFQIKNYNFAGYQFERFIKSYPKSDKAAEASFLGAKSYYMLSPRYSLDQTDTDKALVKLQNFINTYPESEFLPEANAMAKELTTKKEKKAFEIAKQFTKLGNSYILDYSISAVAALDNFVSDFPGTVFREEALYLKLVATANLALNSTENRKQERLETAETAYNNLIKYYPETSFQKDANNLIEKINEQLAPYKAQEITSK</sequence>
<reference evidence="5 6" key="1">
    <citation type="submission" date="2019-01" db="EMBL/GenBank/DDBJ databases">
        <title>Muriicola soli sp. nov., isolated from soil.</title>
        <authorList>
            <person name="Kang H.J."/>
            <person name="Kim S.B."/>
        </authorList>
    </citation>
    <scope>NUCLEOTIDE SEQUENCE [LARGE SCALE GENOMIC DNA]</scope>
    <source>
        <strain evidence="5 6">MMS17-SY002</strain>
    </source>
</reference>
<dbReference type="RefSeq" id="WP_129604444.1">
    <property type="nucleotide sequence ID" value="NZ_CP035544.1"/>
</dbReference>
<dbReference type="PROSITE" id="PS51257">
    <property type="entry name" value="PROKAR_LIPOPROTEIN"/>
    <property type="match status" value="1"/>
</dbReference>
<evidence type="ECO:0000259" key="4">
    <source>
        <dbReference type="Pfam" id="PF13525"/>
    </source>
</evidence>
<evidence type="ECO:0000313" key="5">
    <source>
        <dbReference type="EMBL" id="QBA64373.1"/>
    </source>
</evidence>
<feature type="domain" description="Outer membrane lipoprotein BamD-like" evidence="4">
    <location>
        <begin position="187"/>
        <end position="273"/>
    </location>
</feature>
<proteinExistence type="predicted"/>
<dbReference type="EMBL" id="CP035544">
    <property type="protein sequence ID" value="QBA64373.1"/>
    <property type="molecule type" value="Genomic_DNA"/>
</dbReference>
<organism evidence="5 6">
    <name type="scientific">Muriicola soli</name>
    <dbReference type="NCBI Taxonomy" id="2507538"/>
    <lineage>
        <taxon>Bacteria</taxon>
        <taxon>Pseudomonadati</taxon>
        <taxon>Bacteroidota</taxon>
        <taxon>Flavobacteriia</taxon>
        <taxon>Flavobacteriales</taxon>
        <taxon>Flavobacteriaceae</taxon>
        <taxon>Muriicola</taxon>
    </lineage>
</organism>
<dbReference type="AlphaFoldDB" id="A0A411EA00"/>
<dbReference type="NCBIfam" id="TIGR03302">
    <property type="entry name" value="OM_YfiO"/>
    <property type="match status" value="1"/>
</dbReference>
<evidence type="ECO:0000256" key="2">
    <source>
        <dbReference type="ARBA" id="ARBA00023136"/>
    </source>
</evidence>
<dbReference type="InterPro" id="IPR039565">
    <property type="entry name" value="BamD-like"/>
</dbReference>
<evidence type="ECO:0000256" key="3">
    <source>
        <dbReference type="ARBA" id="ARBA00023237"/>
    </source>
</evidence>
<dbReference type="Pfam" id="PF13525">
    <property type="entry name" value="YfiO"/>
    <property type="match status" value="2"/>
</dbReference>
<dbReference type="OrthoDB" id="9770761at2"/>
<dbReference type="InterPro" id="IPR017689">
    <property type="entry name" value="BamD"/>
</dbReference>
<dbReference type="KEGG" id="mur:EQY75_07430"/>
<evidence type="ECO:0000256" key="1">
    <source>
        <dbReference type="ARBA" id="ARBA00022729"/>
    </source>
</evidence>
<keyword evidence="1" id="KW-0732">Signal</keyword>
<keyword evidence="6" id="KW-1185">Reference proteome</keyword>
<evidence type="ECO:0000313" key="6">
    <source>
        <dbReference type="Proteomes" id="UP000290889"/>
    </source>
</evidence>
<dbReference type="Proteomes" id="UP000290889">
    <property type="component" value="Chromosome"/>
</dbReference>
<keyword evidence="3" id="KW-0998">Cell outer membrane</keyword>
<protein>
    <submittedName>
        <fullName evidence="5">Outer membrane protein assembly factor BamD</fullName>
    </submittedName>
</protein>
<feature type="domain" description="Outer membrane lipoprotein BamD-like" evidence="4">
    <location>
        <begin position="32"/>
        <end position="178"/>
    </location>
</feature>
<keyword evidence="2" id="KW-0472">Membrane</keyword>
<accession>A0A411EA00</accession>
<name>A0A411EA00_9FLAO</name>
<gene>
    <name evidence="5" type="primary">bamD</name>
    <name evidence="5" type="ORF">EQY75_07430</name>
</gene>
<dbReference type="SUPFAM" id="SSF48452">
    <property type="entry name" value="TPR-like"/>
    <property type="match status" value="1"/>
</dbReference>